<dbReference type="Proteomes" id="UP001500945">
    <property type="component" value="Unassembled WGS sequence"/>
</dbReference>
<name>A0ABP8KHS9_9MICO</name>
<dbReference type="RefSeq" id="WP_345205832.1">
    <property type="nucleotide sequence ID" value="NZ_BAABGM010000014.1"/>
</dbReference>
<reference evidence="2" key="1">
    <citation type="journal article" date="2019" name="Int. J. Syst. Evol. Microbiol.">
        <title>The Global Catalogue of Microorganisms (GCM) 10K type strain sequencing project: providing services to taxonomists for standard genome sequencing and annotation.</title>
        <authorList>
            <consortium name="The Broad Institute Genomics Platform"/>
            <consortium name="The Broad Institute Genome Sequencing Center for Infectious Disease"/>
            <person name="Wu L."/>
            <person name="Ma J."/>
        </authorList>
    </citation>
    <scope>NUCLEOTIDE SEQUENCE [LARGE SCALE GENOMIC DNA]</scope>
    <source>
        <strain evidence="2">JCM 17809</strain>
    </source>
</reference>
<protein>
    <recommendedName>
        <fullName evidence="3">Methyltransferase</fullName>
    </recommendedName>
</protein>
<organism evidence="1 2">
    <name type="scientific">Fodinibacter luteus</name>
    <dbReference type="NCBI Taxonomy" id="552064"/>
    <lineage>
        <taxon>Bacteria</taxon>
        <taxon>Bacillati</taxon>
        <taxon>Actinomycetota</taxon>
        <taxon>Actinomycetes</taxon>
        <taxon>Micrococcales</taxon>
        <taxon>Intrasporangiaceae</taxon>
        <taxon>Fodinibacter (ex Wang et al. 2009)</taxon>
    </lineage>
</organism>
<comment type="caution">
    <text evidence="1">The sequence shown here is derived from an EMBL/GenBank/DDBJ whole genome shotgun (WGS) entry which is preliminary data.</text>
</comment>
<evidence type="ECO:0000313" key="1">
    <source>
        <dbReference type="EMBL" id="GAA4406900.1"/>
    </source>
</evidence>
<evidence type="ECO:0000313" key="2">
    <source>
        <dbReference type="Proteomes" id="UP001500945"/>
    </source>
</evidence>
<keyword evidence="2" id="KW-1185">Reference proteome</keyword>
<sequence length="42" mass="4587">MRAYTRAGLTELAGRAGLVGTAWCLPGETGFLQLVMVAHRRR</sequence>
<evidence type="ECO:0008006" key="3">
    <source>
        <dbReference type="Google" id="ProtNLM"/>
    </source>
</evidence>
<accession>A0ABP8KHS9</accession>
<dbReference type="EMBL" id="BAABGM010000014">
    <property type="protein sequence ID" value="GAA4406900.1"/>
    <property type="molecule type" value="Genomic_DNA"/>
</dbReference>
<gene>
    <name evidence="1" type="ORF">GCM10023168_22370</name>
</gene>
<proteinExistence type="predicted"/>